<name>A0A7J7VUS6_PIPKU</name>
<evidence type="ECO:0000313" key="3">
    <source>
        <dbReference type="Proteomes" id="UP000558488"/>
    </source>
</evidence>
<gene>
    <name evidence="2" type="ORF">mPipKuh1_008294</name>
</gene>
<dbReference type="AlphaFoldDB" id="A0A7J7VUS6"/>
<evidence type="ECO:0000313" key="2">
    <source>
        <dbReference type="EMBL" id="KAF6328967.1"/>
    </source>
</evidence>
<dbReference type="EMBL" id="JACAGB010000013">
    <property type="protein sequence ID" value="KAF6328967.1"/>
    <property type="molecule type" value="Genomic_DNA"/>
</dbReference>
<protein>
    <submittedName>
        <fullName evidence="2">Uncharacterized protein</fullName>
    </submittedName>
</protein>
<reference evidence="2 3" key="1">
    <citation type="journal article" date="2020" name="Nature">
        <title>Six reference-quality genomes reveal evolution of bat adaptations.</title>
        <authorList>
            <person name="Jebb D."/>
            <person name="Huang Z."/>
            <person name="Pippel M."/>
            <person name="Hughes G.M."/>
            <person name="Lavrichenko K."/>
            <person name="Devanna P."/>
            <person name="Winkler S."/>
            <person name="Jermiin L.S."/>
            <person name="Skirmuntt E.C."/>
            <person name="Katzourakis A."/>
            <person name="Burkitt-Gray L."/>
            <person name="Ray D.A."/>
            <person name="Sullivan K.A.M."/>
            <person name="Roscito J.G."/>
            <person name="Kirilenko B.M."/>
            <person name="Davalos L.M."/>
            <person name="Corthals A.P."/>
            <person name="Power M.L."/>
            <person name="Jones G."/>
            <person name="Ransome R.D."/>
            <person name="Dechmann D.K.N."/>
            <person name="Locatelli A.G."/>
            <person name="Puechmaille S.J."/>
            <person name="Fedrigo O."/>
            <person name="Jarvis E.D."/>
            <person name="Hiller M."/>
            <person name="Vernes S.C."/>
            <person name="Myers E.W."/>
            <person name="Teeling E.C."/>
        </authorList>
    </citation>
    <scope>NUCLEOTIDE SEQUENCE [LARGE SCALE GENOMIC DNA]</scope>
    <source>
        <strain evidence="2">MPipKuh1</strain>
        <tissue evidence="2">Flight muscle</tissue>
    </source>
</reference>
<organism evidence="2 3">
    <name type="scientific">Pipistrellus kuhlii</name>
    <name type="common">Kuhl's pipistrelle</name>
    <dbReference type="NCBI Taxonomy" id="59472"/>
    <lineage>
        <taxon>Eukaryota</taxon>
        <taxon>Metazoa</taxon>
        <taxon>Chordata</taxon>
        <taxon>Craniata</taxon>
        <taxon>Vertebrata</taxon>
        <taxon>Euteleostomi</taxon>
        <taxon>Mammalia</taxon>
        <taxon>Eutheria</taxon>
        <taxon>Laurasiatheria</taxon>
        <taxon>Chiroptera</taxon>
        <taxon>Yangochiroptera</taxon>
        <taxon>Vespertilionidae</taxon>
        <taxon>Pipistrellus</taxon>
    </lineage>
</organism>
<evidence type="ECO:0000256" key="1">
    <source>
        <dbReference type="SAM" id="MobiDB-lite"/>
    </source>
</evidence>
<feature type="compositionally biased region" description="Basic residues" evidence="1">
    <location>
        <begin position="1"/>
        <end position="11"/>
    </location>
</feature>
<feature type="region of interest" description="Disordered" evidence="1">
    <location>
        <begin position="1"/>
        <end position="21"/>
    </location>
</feature>
<sequence>MLSKRCCRSGQKHPGSEAMRWKGKADAAPGFPACRLHNRCPCATWEAFNVANNTERLASFQKWVAALIKKGSCFSPPSPCAFRRHTQLPPREQMSRLCLCCQGNQSVLSSRIGKPGPGLSSAFCPLLLTGPAISSPPGTLKALSQNR</sequence>
<dbReference type="Proteomes" id="UP000558488">
    <property type="component" value="Unassembled WGS sequence"/>
</dbReference>
<accession>A0A7J7VUS6</accession>
<keyword evidence="3" id="KW-1185">Reference proteome</keyword>
<comment type="caution">
    <text evidence="2">The sequence shown here is derived from an EMBL/GenBank/DDBJ whole genome shotgun (WGS) entry which is preliminary data.</text>
</comment>
<proteinExistence type="predicted"/>